<dbReference type="Proteomes" id="UP000018895">
    <property type="component" value="Unassembled WGS sequence"/>
</dbReference>
<dbReference type="RefSeq" id="WP_035341941.1">
    <property type="nucleotide sequence ID" value="NZ_BAUU01000007.1"/>
</dbReference>
<comment type="caution">
    <text evidence="3">The sequence shown here is derived from an EMBL/GenBank/DDBJ whole genome shotgun (WGS) entry which is preliminary data.</text>
</comment>
<dbReference type="EMBL" id="BAUU01000007">
    <property type="protein sequence ID" value="GAE29893.1"/>
    <property type="molecule type" value="Genomic_DNA"/>
</dbReference>
<keyword evidence="2" id="KW-1133">Transmembrane helix</keyword>
<proteinExistence type="predicted"/>
<keyword evidence="2" id="KW-0472">Membrane</keyword>
<protein>
    <recommendedName>
        <fullName evidence="5">General stress protein</fullName>
    </recommendedName>
</protein>
<dbReference type="STRING" id="1236971.JCM9152_1280"/>
<feature type="transmembrane region" description="Helical" evidence="2">
    <location>
        <begin position="9"/>
        <end position="29"/>
    </location>
</feature>
<evidence type="ECO:0008006" key="5">
    <source>
        <dbReference type="Google" id="ProtNLM"/>
    </source>
</evidence>
<feature type="compositionally biased region" description="Polar residues" evidence="1">
    <location>
        <begin position="66"/>
        <end position="76"/>
    </location>
</feature>
<name>W4QDZ8_9BACI</name>
<evidence type="ECO:0000256" key="1">
    <source>
        <dbReference type="SAM" id="MobiDB-lite"/>
    </source>
</evidence>
<gene>
    <name evidence="3" type="ORF">JCM9152_1280</name>
</gene>
<evidence type="ECO:0000256" key="2">
    <source>
        <dbReference type="SAM" id="Phobius"/>
    </source>
</evidence>
<feature type="compositionally biased region" description="Basic and acidic residues" evidence="1">
    <location>
        <begin position="91"/>
        <end position="100"/>
    </location>
</feature>
<keyword evidence="2" id="KW-0812">Transmembrane</keyword>
<dbReference type="AlphaFoldDB" id="W4QDZ8"/>
<reference evidence="3" key="1">
    <citation type="journal article" date="2014" name="Genome Announc.">
        <title>Draft Genome Sequences of Three Alkaliphilic Bacillus Strains, Bacillus wakoensis JCM 9140T, Bacillus akibai JCM 9157T, and Bacillus hemicellulosilyticus JCM 9152T.</title>
        <authorList>
            <person name="Yuki M."/>
            <person name="Oshima K."/>
            <person name="Suda W."/>
            <person name="Oshida Y."/>
            <person name="Kitamura K."/>
            <person name="Iida T."/>
            <person name="Hattori M."/>
            <person name="Ohkuma M."/>
        </authorList>
    </citation>
    <scope>NUCLEOTIDE SEQUENCE [LARGE SCALE GENOMIC DNA]</scope>
    <source>
        <strain evidence="3">JCM 9152</strain>
    </source>
</reference>
<evidence type="ECO:0000313" key="4">
    <source>
        <dbReference type="Proteomes" id="UP000018895"/>
    </source>
</evidence>
<evidence type="ECO:0000313" key="3">
    <source>
        <dbReference type="EMBL" id="GAE29893.1"/>
    </source>
</evidence>
<dbReference type="OrthoDB" id="9966131at2"/>
<organism evidence="3 4">
    <name type="scientific">Halalkalibacter hemicellulosilyticusJCM 9152</name>
    <dbReference type="NCBI Taxonomy" id="1236971"/>
    <lineage>
        <taxon>Bacteria</taxon>
        <taxon>Bacillati</taxon>
        <taxon>Bacillota</taxon>
        <taxon>Bacilli</taxon>
        <taxon>Bacillales</taxon>
        <taxon>Bacillaceae</taxon>
        <taxon>Halalkalibacter</taxon>
    </lineage>
</organism>
<keyword evidence="4" id="KW-1185">Reference proteome</keyword>
<accession>W4QDZ8</accession>
<sequence>MFQKRSNKGLITSSIIGGVVGAASVMMFTTDTGKQVMNRAKKAYPSLSRTLLELGEEWKEEVDDIMNQSKSNSNRSDVNEKSDIGSLIEQVVERDEKANE</sequence>
<feature type="region of interest" description="Disordered" evidence="1">
    <location>
        <begin position="65"/>
        <end position="100"/>
    </location>
</feature>